<evidence type="ECO:0000256" key="3">
    <source>
        <dbReference type="ARBA" id="ARBA00022801"/>
    </source>
</evidence>
<dbReference type="AlphaFoldDB" id="A0A7X2MUU5"/>
<dbReference type="Gene3D" id="1.10.1370.20">
    <property type="entry name" value="Oligoendopeptidase f, C-terminal domain"/>
    <property type="match status" value="1"/>
</dbReference>
<dbReference type="Gene3D" id="1.10.287.830">
    <property type="entry name" value="putative peptidase helix hairpin domain like"/>
    <property type="match status" value="1"/>
</dbReference>
<evidence type="ECO:0000313" key="9">
    <source>
        <dbReference type="Proteomes" id="UP000461948"/>
    </source>
</evidence>
<dbReference type="GO" id="GO:0046872">
    <property type="term" value="F:metal ion binding"/>
    <property type="evidence" value="ECO:0007669"/>
    <property type="project" value="UniProtKB-UniRule"/>
</dbReference>
<keyword evidence="2 6" id="KW-0479">Metal-binding</keyword>
<evidence type="ECO:0000256" key="6">
    <source>
        <dbReference type="RuleBase" id="RU003435"/>
    </source>
</evidence>
<dbReference type="SUPFAM" id="SSF55486">
    <property type="entry name" value="Metalloproteases ('zincins'), catalytic domain"/>
    <property type="match status" value="1"/>
</dbReference>
<feature type="non-terminal residue" evidence="8">
    <location>
        <position position="93"/>
    </location>
</feature>
<evidence type="ECO:0000313" key="8">
    <source>
        <dbReference type="EMBL" id="MSE19446.1"/>
    </source>
</evidence>
<dbReference type="Proteomes" id="UP000461948">
    <property type="component" value="Unassembled WGS sequence"/>
</dbReference>
<dbReference type="InterPro" id="IPR042088">
    <property type="entry name" value="OligoPept_F_C"/>
</dbReference>
<accession>A0A7X2MUU5</accession>
<dbReference type="InterPro" id="IPR001567">
    <property type="entry name" value="Pept_M3A_M3B_dom"/>
</dbReference>
<gene>
    <name evidence="8" type="ORF">GKC49_31395</name>
</gene>
<keyword evidence="1 6" id="KW-0645">Protease</keyword>
<feature type="non-terminal residue" evidence="8">
    <location>
        <position position="1"/>
    </location>
</feature>
<sequence>TIGNFRSALFKIVKDDNGDDIQLSHGVYGKLIESTNREVRKAAFKGLYSVYDQFKHTMATTLIGNVKVHNFKARVRNYKDAREAATTSNHIPT</sequence>
<dbReference type="Pfam" id="PF01432">
    <property type="entry name" value="Peptidase_M3"/>
    <property type="match status" value="1"/>
</dbReference>
<feature type="domain" description="Peptidase M3A/M3B catalytic" evidence="7">
    <location>
        <begin position="31"/>
        <end position="92"/>
    </location>
</feature>
<name>A0A7X2MUU5_ENTAG</name>
<dbReference type="EMBL" id="WKLC01002777">
    <property type="protein sequence ID" value="MSE19446.1"/>
    <property type="molecule type" value="Genomic_DNA"/>
</dbReference>
<evidence type="ECO:0000256" key="2">
    <source>
        <dbReference type="ARBA" id="ARBA00022723"/>
    </source>
</evidence>
<dbReference type="GO" id="GO:0006508">
    <property type="term" value="P:proteolysis"/>
    <property type="evidence" value="ECO:0007669"/>
    <property type="project" value="UniProtKB-KW"/>
</dbReference>
<comment type="caution">
    <text evidence="8">The sequence shown here is derived from an EMBL/GenBank/DDBJ whole genome shotgun (WGS) entry which is preliminary data.</text>
</comment>
<evidence type="ECO:0000256" key="1">
    <source>
        <dbReference type="ARBA" id="ARBA00022670"/>
    </source>
</evidence>
<reference evidence="8 9" key="1">
    <citation type="submission" date="2019-11" db="EMBL/GenBank/DDBJ databases">
        <title>Draft Genome Sequence of Plant Growth-Promoting Rhizosphere-Associated Bacteria.</title>
        <authorList>
            <person name="Vasilyev I.Y."/>
            <person name="Radchenko V."/>
            <person name="Ilnitskaya E.V."/>
        </authorList>
    </citation>
    <scope>NUCLEOTIDE SEQUENCE [LARGE SCALE GENOMIC DNA]</scope>
    <source>
        <strain evidence="8 9">VRA_MhP_f</strain>
    </source>
</reference>
<protein>
    <submittedName>
        <fullName evidence="8">Oligoendopeptidase F</fullName>
    </submittedName>
</protein>
<evidence type="ECO:0000256" key="5">
    <source>
        <dbReference type="ARBA" id="ARBA00023049"/>
    </source>
</evidence>
<comment type="similarity">
    <text evidence="6">Belongs to the peptidase M3 family.</text>
</comment>
<keyword evidence="4 6" id="KW-0862">Zinc</keyword>
<evidence type="ECO:0000259" key="7">
    <source>
        <dbReference type="Pfam" id="PF01432"/>
    </source>
</evidence>
<proteinExistence type="inferred from homology"/>
<comment type="cofactor">
    <cofactor evidence="6">
        <name>Zn(2+)</name>
        <dbReference type="ChEBI" id="CHEBI:29105"/>
    </cofactor>
    <text evidence="6">Binds 1 zinc ion.</text>
</comment>
<keyword evidence="3 6" id="KW-0378">Hydrolase</keyword>
<organism evidence="8 9">
    <name type="scientific">Enterobacter agglomerans</name>
    <name type="common">Erwinia herbicola</name>
    <name type="synonym">Pantoea agglomerans</name>
    <dbReference type="NCBI Taxonomy" id="549"/>
    <lineage>
        <taxon>Bacteria</taxon>
        <taxon>Pseudomonadati</taxon>
        <taxon>Pseudomonadota</taxon>
        <taxon>Gammaproteobacteria</taxon>
        <taxon>Enterobacterales</taxon>
        <taxon>Erwiniaceae</taxon>
        <taxon>Pantoea</taxon>
        <taxon>Pantoea agglomerans group</taxon>
    </lineage>
</organism>
<keyword evidence="5 6" id="KW-0482">Metalloprotease</keyword>
<evidence type="ECO:0000256" key="4">
    <source>
        <dbReference type="ARBA" id="ARBA00022833"/>
    </source>
</evidence>
<dbReference type="GO" id="GO:0004222">
    <property type="term" value="F:metalloendopeptidase activity"/>
    <property type="evidence" value="ECO:0007669"/>
    <property type="project" value="InterPro"/>
</dbReference>